<evidence type="ECO:0000313" key="1">
    <source>
        <dbReference type="EMBL" id="KIH59428.1"/>
    </source>
</evidence>
<gene>
    <name evidence="1" type="ORF">ANCDUO_10341</name>
</gene>
<evidence type="ECO:0000313" key="2">
    <source>
        <dbReference type="Proteomes" id="UP000054047"/>
    </source>
</evidence>
<dbReference type="SUPFAM" id="SSF56672">
    <property type="entry name" value="DNA/RNA polymerases"/>
    <property type="match status" value="1"/>
</dbReference>
<dbReference type="Gene3D" id="3.10.10.10">
    <property type="entry name" value="HIV Type 1 Reverse Transcriptase, subunit A, domain 1"/>
    <property type="match status" value="1"/>
</dbReference>
<name>A0A0C2CRJ5_9BILA</name>
<keyword evidence="2" id="KW-1185">Reference proteome</keyword>
<dbReference type="AlphaFoldDB" id="A0A0C2CRJ5"/>
<organism evidence="1 2">
    <name type="scientific">Ancylostoma duodenale</name>
    <dbReference type="NCBI Taxonomy" id="51022"/>
    <lineage>
        <taxon>Eukaryota</taxon>
        <taxon>Metazoa</taxon>
        <taxon>Ecdysozoa</taxon>
        <taxon>Nematoda</taxon>
        <taxon>Chromadorea</taxon>
        <taxon>Rhabditida</taxon>
        <taxon>Rhabditina</taxon>
        <taxon>Rhabditomorpha</taxon>
        <taxon>Strongyloidea</taxon>
        <taxon>Ancylostomatidae</taxon>
        <taxon>Ancylostomatinae</taxon>
        <taxon>Ancylostoma</taxon>
    </lineage>
</organism>
<sequence length="127" mass="14445">MGSRTNCGEAVECVNMLELTSTPIADRWRILVELLNQNKSEAMLDDEFKRVLRNYQNVFAVNEEELIQIPLMEHNLETGASPPICQKARPIPLATRVELRKILADLEDRNIIEPSKSSWSSPNVLVQ</sequence>
<dbReference type="EMBL" id="KN731970">
    <property type="protein sequence ID" value="KIH59428.1"/>
    <property type="molecule type" value="Genomic_DNA"/>
</dbReference>
<protein>
    <submittedName>
        <fullName evidence="1">Uncharacterized protein</fullName>
    </submittedName>
</protein>
<dbReference type="Proteomes" id="UP000054047">
    <property type="component" value="Unassembled WGS sequence"/>
</dbReference>
<reference evidence="1 2" key="1">
    <citation type="submission" date="2013-12" db="EMBL/GenBank/DDBJ databases">
        <title>Draft genome of the parsitic nematode Ancylostoma duodenale.</title>
        <authorList>
            <person name="Mitreva M."/>
        </authorList>
    </citation>
    <scope>NUCLEOTIDE SEQUENCE [LARGE SCALE GENOMIC DNA]</scope>
    <source>
        <strain evidence="1 2">Zhejiang</strain>
    </source>
</reference>
<accession>A0A0C2CRJ5</accession>
<dbReference type="InterPro" id="IPR043502">
    <property type="entry name" value="DNA/RNA_pol_sf"/>
</dbReference>
<dbReference type="OrthoDB" id="5868781at2759"/>
<proteinExistence type="predicted"/>